<accession>A0ACA9KI64</accession>
<comment type="caution">
    <text evidence="1">The sequence shown here is derived from an EMBL/GenBank/DDBJ whole genome shotgun (WGS) entry which is preliminary data.</text>
</comment>
<name>A0ACA9KI64_9GLOM</name>
<organism evidence="1 2">
    <name type="scientific">Dentiscutata heterogama</name>
    <dbReference type="NCBI Taxonomy" id="1316150"/>
    <lineage>
        <taxon>Eukaryota</taxon>
        <taxon>Fungi</taxon>
        <taxon>Fungi incertae sedis</taxon>
        <taxon>Mucoromycota</taxon>
        <taxon>Glomeromycotina</taxon>
        <taxon>Glomeromycetes</taxon>
        <taxon>Diversisporales</taxon>
        <taxon>Gigasporaceae</taxon>
        <taxon>Dentiscutata</taxon>
    </lineage>
</organism>
<sequence>MCEEAASLLTSNNSFLPPLVKENDGYYVNSIHLLEYLDIDKISGYDKHCPSVAKNYEKLSCSVCEKYFSTATMVATHKKSQHPNQVKRERPKKDAGQEY</sequence>
<gene>
    <name evidence="1" type="ORF">DHETER_LOCUS1895</name>
</gene>
<evidence type="ECO:0000313" key="1">
    <source>
        <dbReference type="EMBL" id="CAG8475374.1"/>
    </source>
</evidence>
<evidence type="ECO:0000313" key="2">
    <source>
        <dbReference type="Proteomes" id="UP000789702"/>
    </source>
</evidence>
<dbReference type="Proteomes" id="UP000789702">
    <property type="component" value="Unassembled WGS sequence"/>
</dbReference>
<dbReference type="EMBL" id="CAJVPU010001240">
    <property type="protein sequence ID" value="CAG8475374.1"/>
    <property type="molecule type" value="Genomic_DNA"/>
</dbReference>
<proteinExistence type="predicted"/>
<reference evidence="1" key="1">
    <citation type="submission" date="2021-06" db="EMBL/GenBank/DDBJ databases">
        <authorList>
            <person name="Kallberg Y."/>
            <person name="Tangrot J."/>
            <person name="Rosling A."/>
        </authorList>
    </citation>
    <scope>NUCLEOTIDE SEQUENCE</scope>
    <source>
        <strain evidence="1">IL203A</strain>
    </source>
</reference>
<keyword evidence="2" id="KW-1185">Reference proteome</keyword>
<protein>
    <submittedName>
        <fullName evidence="1">6085_t:CDS:1</fullName>
    </submittedName>
</protein>